<accession>A0A3Q3NEH3</accession>
<reference evidence="4" key="2">
    <citation type="submission" date="2025-09" db="UniProtKB">
        <authorList>
            <consortium name="Ensembl"/>
        </authorList>
    </citation>
    <scope>IDENTIFICATION</scope>
</reference>
<dbReference type="PROSITE" id="PS51159">
    <property type="entry name" value="CBM21"/>
    <property type="match status" value="1"/>
</dbReference>
<dbReference type="InterPro" id="IPR050782">
    <property type="entry name" value="PP1_regulatory_subunit_3"/>
</dbReference>
<feature type="region of interest" description="Disordered" evidence="1">
    <location>
        <begin position="701"/>
        <end position="737"/>
    </location>
</feature>
<sequence length="1374" mass="153775">MLNVSCQKQEHCSLFPADSLTESPMEFAGQPRPFGVCNLLEVPGLSSFDVDDDEGEVVIGIRPKSSPLPRRRSSVTDEDSEPEPPLCGSRRVSFADAKGLNLVQVKEFDTWDVPKLPGYDFCGEGKEADEYFLSPLTFSVPLSSEELFVKVQDQKVELETIELIPGTTVLKGVIRVLNISFTKAVYVRTTLDTWSSHFDLLAEYIPGSSDGQTDGFSFKLTLVPPFGEQGARVDFCLRYETPVGTFWANNNNRNFILFCHRRIKEQKEKPQKDNVNKKSCLKTVSQNLSSVENISSMEGSSEENIPTVAPKQEEEANIPKAEQIFDEYSVTSEDREKTLQTENKQNSSQRSRRKAVQMARVRDYFAQRNEGVDEPGRDDAAQDENPVEKHSNMQSFSEVTSKSDGSLFVSESLETCSEPLLEVLHDTSQAHDYTSNSEPEKSENNSLPDSATSQGECECASDISDKPLLSNEEPVSTEHENINFSLSKTEGKSQKPGMIYECTTKAANELGNSAISAVSNQGPVSQTSSFTFGTVVAPLYHQVFGRMDSENQSTGGSRKPVGHSLNAKDLTHINHHTDRRESSDCAIAKDTKNNMDKIQENWIKTEEPNQKCFEAILNSRAIEKGEETSLSVTANSSLEHADTPQDLGEIIHSDQKYTDTCEAPKPISVDTDVHLHTVDSLNVHVLNTAAPKENLYLQEEAQEDDVTSDFQSQAIAESEEPQHKCSQTKTTQDQTLVNTENNEVMSILETSFLPLQPPHSTSEYVCDDTDQEISSNEENKSNKENDIDETTTIIATNTISQEDRLLGDLHDLNPTHIYNSATAKETANNIDSCHEMVQENGFTAPKTSLETPEKTNNVDDQNIWMNNLYEDKTKHSGEVEVGEEGVESMTKADHMHGDMFAEFKDRNTLKHEPIILSEKIAHHEIEAKMKVQEDEKNIFIVEEKSEAIDFQVEDTEAVDTEDTGIESTFENGKTKKEETKEELMEEILSVGGNVAENADVLEDKQSTERQKTGEIVGGSDREAAEKEYVQVVQMETTAAEKELSEETEVEKTEEQEEMELAKEKHFNEMQDVSIERTYVHHEEEIEAEEMEIDLKNEEAAGVDWENEAEENSDYKEEMLFDEARETDDVSFLVNNGQDKVMSDKENTGKGQNTEITTGMPFYKEEDFQSNENVTSDHSESETESAAADGCSQIVTHEPENDQTSHDSSSGESDSDDEVELYMHCLKAVHTGAQVHKDRNKETGFPPSKRSSVSRSQLLPTPMPPISESLDEEQHLSSLQDHHEDMETTDTQRTAAPLSVSSGQEGVNKNASWWKETFSYSSGSKPLLYSTLFLVFLVVAYHYDFLACFGLYLLSVVWLCCQGERQPVKKNDRVG</sequence>
<dbReference type="Pfam" id="PF03370">
    <property type="entry name" value="CBM_21"/>
    <property type="match status" value="1"/>
</dbReference>
<dbReference type="Ensembl" id="ENSMAMT00000035293.2">
    <property type="protein sequence ID" value="ENSMAMP00000034416.1"/>
    <property type="gene ID" value="ENSMAMG00000023128.2"/>
</dbReference>
<feature type="region of interest" description="Disordered" evidence="1">
    <location>
        <begin position="1231"/>
        <end position="1287"/>
    </location>
</feature>
<evidence type="ECO:0000256" key="1">
    <source>
        <dbReference type="SAM" id="MobiDB-lite"/>
    </source>
</evidence>
<reference evidence="4" key="1">
    <citation type="submission" date="2025-08" db="UniProtKB">
        <authorList>
            <consortium name="Ensembl"/>
        </authorList>
    </citation>
    <scope>IDENTIFICATION</scope>
</reference>
<dbReference type="GO" id="GO:0000164">
    <property type="term" value="C:protein phosphatase type 1 complex"/>
    <property type="evidence" value="ECO:0007669"/>
    <property type="project" value="TreeGrafter"/>
</dbReference>
<feature type="compositionally biased region" description="Polar residues" evidence="1">
    <location>
        <begin position="724"/>
        <end position="737"/>
    </location>
</feature>
<evidence type="ECO:0000256" key="2">
    <source>
        <dbReference type="SAM" id="Phobius"/>
    </source>
</evidence>
<dbReference type="CDD" id="cd22255">
    <property type="entry name" value="PBD_PPP1R3A"/>
    <property type="match status" value="1"/>
</dbReference>
<protein>
    <submittedName>
        <fullName evidence="4">Protein phosphatase 1, regulatory subunit 3Ab</fullName>
    </submittedName>
</protein>
<feature type="compositionally biased region" description="Basic and acidic residues" evidence="1">
    <location>
        <begin position="1059"/>
        <end position="1068"/>
    </location>
</feature>
<dbReference type="GO" id="GO:0008157">
    <property type="term" value="F:protein phosphatase 1 binding"/>
    <property type="evidence" value="ECO:0007669"/>
    <property type="project" value="TreeGrafter"/>
</dbReference>
<dbReference type="PANTHER" id="PTHR12307">
    <property type="entry name" value="PROTEIN PHOSPHATASE 1 REGULATORY SUBUNIT"/>
    <property type="match status" value="1"/>
</dbReference>
<feature type="region of interest" description="Disordered" evidence="1">
    <location>
        <begin position="1135"/>
        <end position="1216"/>
    </location>
</feature>
<feature type="region of interest" description="Disordered" evidence="1">
    <location>
        <begin position="1039"/>
        <end position="1068"/>
    </location>
</feature>
<organism evidence="4 5">
    <name type="scientific">Mastacembelus armatus</name>
    <name type="common">zig-zag eel</name>
    <dbReference type="NCBI Taxonomy" id="205130"/>
    <lineage>
        <taxon>Eukaryota</taxon>
        <taxon>Metazoa</taxon>
        <taxon>Chordata</taxon>
        <taxon>Craniata</taxon>
        <taxon>Vertebrata</taxon>
        <taxon>Euteleostomi</taxon>
        <taxon>Actinopterygii</taxon>
        <taxon>Neopterygii</taxon>
        <taxon>Teleostei</taxon>
        <taxon>Neoteleostei</taxon>
        <taxon>Acanthomorphata</taxon>
        <taxon>Anabantaria</taxon>
        <taxon>Synbranchiformes</taxon>
        <taxon>Mastacembelidae</taxon>
        <taxon>Mastacembelus</taxon>
    </lineage>
</organism>
<dbReference type="InParanoid" id="A0A3Q3NEH3"/>
<keyword evidence="2" id="KW-1133">Transmembrane helix</keyword>
<feature type="compositionally biased region" description="Basic and acidic residues" evidence="1">
    <location>
        <begin position="360"/>
        <end position="391"/>
    </location>
</feature>
<feature type="region of interest" description="Disordered" evidence="1">
    <location>
        <begin position="63"/>
        <end position="88"/>
    </location>
</feature>
<feature type="region of interest" description="Disordered" evidence="1">
    <location>
        <begin position="753"/>
        <end position="789"/>
    </location>
</feature>
<feature type="compositionally biased region" description="Polar residues" evidence="1">
    <location>
        <begin position="292"/>
        <end position="304"/>
    </location>
</feature>
<dbReference type="Proteomes" id="UP000261640">
    <property type="component" value="Unplaced"/>
</dbReference>
<dbReference type="PANTHER" id="PTHR12307:SF2">
    <property type="entry name" value="PROTEIN PHOSPHATASE 1 REGULATORY SUBUNIT 3A"/>
    <property type="match status" value="1"/>
</dbReference>
<feature type="compositionally biased region" description="Polar residues" evidence="1">
    <location>
        <begin position="392"/>
        <end position="403"/>
    </location>
</feature>
<evidence type="ECO:0000259" key="3">
    <source>
        <dbReference type="PROSITE" id="PS51159"/>
    </source>
</evidence>
<feature type="compositionally biased region" description="Polar residues" evidence="1">
    <location>
        <begin position="1248"/>
        <end position="1258"/>
    </location>
</feature>
<dbReference type="InterPro" id="IPR005036">
    <property type="entry name" value="CBM21_dom"/>
</dbReference>
<feature type="compositionally biased region" description="Polar residues" evidence="1">
    <location>
        <begin position="340"/>
        <end position="349"/>
    </location>
</feature>
<evidence type="ECO:0000313" key="5">
    <source>
        <dbReference type="Proteomes" id="UP000261640"/>
    </source>
</evidence>
<dbReference type="GeneTree" id="ENSGT00940000157682"/>
<dbReference type="GeneID" id="113133378"/>
<dbReference type="GO" id="GO:2001069">
    <property type="term" value="F:glycogen binding"/>
    <property type="evidence" value="ECO:0007669"/>
    <property type="project" value="TreeGrafter"/>
</dbReference>
<feature type="compositionally biased region" description="Basic and acidic residues" evidence="1">
    <location>
        <begin position="1271"/>
        <end position="1285"/>
    </location>
</feature>
<proteinExistence type="predicted"/>
<feature type="region of interest" description="Disordered" evidence="1">
    <location>
        <begin position="292"/>
        <end position="403"/>
    </location>
</feature>
<keyword evidence="2" id="KW-0812">Transmembrane</keyword>
<feature type="domain" description="CBM21" evidence="3">
    <location>
        <begin position="148"/>
        <end position="258"/>
    </location>
</feature>
<dbReference type="RefSeq" id="XP_026167953.1">
    <property type="nucleotide sequence ID" value="XM_026312168.2"/>
</dbReference>
<dbReference type="GO" id="GO:0005979">
    <property type="term" value="P:regulation of glycogen biosynthetic process"/>
    <property type="evidence" value="ECO:0007669"/>
    <property type="project" value="TreeGrafter"/>
</dbReference>
<keyword evidence="5" id="KW-1185">Reference proteome</keyword>
<dbReference type="InterPro" id="IPR038175">
    <property type="entry name" value="CBM21_dom_sf"/>
</dbReference>
<feature type="transmembrane region" description="Helical" evidence="2">
    <location>
        <begin position="1326"/>
        <end position="1359"/>
    </location>
</feature>
<dbReference type="STRING" id="205130.ENSMAMP00000034416"/>
<evidence type="ECO:0000313" key="4">
    <source>
        <dbReference type="Ensembl" id="ENSMAMP00000034416.1"/>
    </source>
</evidence>
<name>A0A3Q3NEH3_9TELE</name>
<feature type="compositionally biased region" description="Basic and acidic residues" evidence="1">
    <location>
        <begin position="1039"/>
        <end position="1052"/>
    </location>
</feature>
<dbReference type="Gene3D" id="2.60.40.2440">
    <property type="entry name" value="Carbohydrate binding type-21 domain"/>
    <property type="match status" value="1"/>
</dbReference>
<feature type="region of interest" description="Disordered" evidence="1">
    <location>
        <begin position="430"/>
        <end position="495"/>
    </location>
</feature>
<keyword evidence="2" id="KW-0472">Membrane</keyword>
<dbReference type="CTD" id="100001260"/>